<dbReference type="Pfam" id="PF08241">
    <property type="entry name" value="Methyltransf_11"/>
    <property type="match status" value="1"/>
</dbReference>
<organism evidence="5 6">
    <name type="scientific">Hymenobacter rubripertinctus</name>
    <dbReference type="NCBI Taxonomy" id="2029981"/>
    <lineage>
        <taxon>Bacteria</taxon>
        <taxon>Pseudomonadati</taxon>
        <taxon>Bacteroidota</taxon>
        <taxon>Cytophagia</taxon>
        <taxon>Cytophagales</taxon>
        <taxon>Hymenobacteraceae</taxon>
        <taxon>Hymenobacter</taxon>
    </lineage>
</organism>
<dbReference type="GO" id="GO:0008757">
    <property type="term" value="F:S-adenosylmethionine-dependent methyltransferase activity"/>
    <property type="evidence" value="ECO:0007669"/>
    <property type="project" value="InterPro"/>
</dbReference>
<evidence type="ECO:0000256" key="3">
    <source>
        <dbReference type="ARBA" id="ARBA00022679"/>
    </source>
</evidence>
<gene>
    <name evidence="5" type="ORF">D0T11_14770</name>
</gene>
<proteinExistence type="inferred from homology"/>
<keyword evidence="6" id="KW-1185">Reference proteome</keyword>
<feature type="domain" description="Methyltransferase type 11" evidence="4">
    <location>
        <begin position="39"/>
        <end position="125"/>
    </location>
</feature>
<dbReference type="SUPFAM" id="SSF53335">
    <property type="entry name" value="S-adenosyl-L-methionine-dependent methyltransferases"/>
    <property type="match status" value="1"/>
</dbReference>
<reference evidence="5 6" key="1">
    <citation type="submission" date="2019-01" db="EMBL/GenBank/DDBJ databases">
        <title>Hymenobacter humicola sp. nov., isolated from soils in Antarctica.</title>
        <authorList>
            <person name="Sedlacek I."/>
            <person name="Holochova P."/>
            <person name="Kralova S."/>
            <person name="Pantucek R."/>
            <person name="Stankova E."/>
            <person name="Vrbovska V."/>
            <person name="Kristofova L."/>
            <person name="Svec P."/>
            <person name="Busse H.-J."/>
        </authorList>
    </citation>
    <scope>NUCLEOTIDE SEQUENCE [LARGE SCALE GENOMIC DNA]</scope>
    <source>
        <strain evidence="5 6">CCM 8852</strain>
    </source>
</reference>
<protein>
    <submittedName>
        <fullName evidence="5">Class I SAM-dependent methyltransferase</fullName>
    </submittedName>
</protein>
<dbReference type="InterPro" id="IPR029063">
    <property type="entry name" value="SAM-dependent_MTases_sf"/>
</dbReference>
<evidence type="ECO:0000313" key="5">
    <source>
        <dbReference type="EMBL" id="RIY08301.1"/>
    </source>
</evidence>
<dbReference type="RefSeq" id="WP_119656572.1">
    <property type="nucleotide sequence ID" value="NZ_JBHUOI010000043.1"/>
</dbReference>
<dbReference type="Proteomes" id="UP000284250">
    <property type="component" value="Unassembled WGS sequence"/>
</dbReference>
<dbReference type="CDD" id="cd02440">
    <property type="entry name" value="AdoMet_MTases"/>
    <property type="match status" value="1"/>
</dbReference>
<dbReference type="InterPro" id="IPR013216">
    <property type="entry name" value="Methyltransf_11"/>
</dbReference>
<keyword evidence="3 5" id="KW-0808">Transferase</keyword>
<name>A0A418QT59_9BACT</name>
<dbReference type="OrthoDB" id="9797252at2"/>
<evidence type="ECO:0000259" key="4">
    <source>
        <dbReference type="Pfam" id="PF08241"/>
    </source>
</evidence>
<dbReference type="InterPro" id="IPR051052">
    <property type="entry name" value="Diverse_substrate_MTase"/>
</dbReference>
<dbReference type="EMBL" id="QYCN01000023">
    <property type="protein sequence ID" value="RIY08301.1"/>
    <property type="molecule type" value="Genomic_DNA"/>
</dbReference>
<dbReference type="PANTHER" id="PTHR44942:SF4">
    <property type="entry name" value="METHYLTRANSFERASE TYPE 11 DOMAIN-CONTAINING PROTEIN"/>
    <property type="match status" value="1"/>
</dbReference>
<dbReference type="PANTHER" id="PTHR44942">
    <property type="entry name" value="METHYLTRANSF_11 DOMAIN-CONTAINING PROTEIN"/>
    <property type="match status" value="1"/>
</dbReference>
<keyword evidence="2 5" id="KW-0489">Methyltransferase</keyword>
<comment type="caution">
    <text evidence="5">The sequence shown here is derived from an EMBL/GenBank/DDBJ whole genome shotgun (WGS) entry which is preliminary data.</text>
</comment>
<evidence type="ECO:0000256" key="2">
    <source>
        <dbReference type="ARBA" id="ARBA00022603"/>
    </source>
</evidence>
<dbReference type="GO" id="GO:0032259">
    <property type="term" value="P:methylation"/>
    <property type="evidence" value="ECO:0007669"/>
    <property type="project" value="UniProtKB-KW"/>
</dbReference>
<dbReference type="AlphaFoldDB" id="A0A418QT59"/>
<dbReference type="Gene3D" id="3.40.50.150">
    <property type="entry name" value="Vaccinia Virus protein VP39"/>
    <property type="match status" value="1"/>
</dbReference>
<evidence type="ECO:0000256" key="1">
    <source>
        <dbReference type="ARBA" id="ARBA00008361"/>
    </source>
</evidence>
<evidence type="ECO:0000313" key="6">
    <source>
        <dbReference type="Proteomes" id="UP000284250"/>
    </source>
</evidence>
<comment type="similarity">
    <text evidence="1">Belongs to the methyltransferase superfamily.</text>
</comment>
<sequence>MLDRFSAQARLYARYRINYPPALYSWLLARVAGRTRAWDCATGNGQVAAVLAGHFGQVDATDISAAQLAQAPVLANVHYQVSRAETTPFPAAGFDLITVAQAVHWFEADAFHQEAHRVLRPGGALAEWGYSFCHTEGAAVNRVLHQFHDQTSAPYWDANRQHINEEYARLSFPFANVQLFRFEVSRQWRATDMLGYLRSWSATANYARQHHGADLVALVEEELRALWGPGKRMVRFPVFGRFGVAA</sequence>
<accession>A0A418QT59</accession>